<dbReference type="Pfam" id="PF01471">
    <property type="entry name" value="PG_binding_1"/>
    <property type="match status" value="1"/>
</dbReference>
<organism evidence="9 10">
    <name type="scientific">Devosia psychrophila</name>
    <dbReference type="NCBI Taxonomy" id="728005"/>
    <lineage>
        <taxon>Bacteria</taxon>
        <taxon>Pseudomonadati</taxon>
        <taxon>Pseudomonadota</taxon>
        <taxon>Alphaproteobacteria</taxon>
        <taxon>Hyphomicrobiales</taxon>
        <taxon>Devosiaceae</taxon>
        <taxon>Devosia</taxon>
    </lineage>
</organism>
<dbReference type="InterPro" id="IPR038063">
    <property type="entry name" value="Transpep_catalytic_dom"/>
</dbReference>
<dbReference type="AlphaFoldDB" id="A0A1I1LEE8"/>
<dbReference type="PANTHER" id="PTHR41533">
    <property type="entry name" value="L,D-TRANSPEPTIDASE HI_1667-RELATED"/>
    <property type="match status" value="1"/>
</dbReference>
<keyword evidence="5 7" id="KW-0573">Peptidoglycan synthesis</keyword>
<comment type="pathway">
    <text evidence="1 7">Cell wall biogenesis; peptidoglycan biosynthesis.</text>
</comment>
<dbReference type="Pfam" id="PF03734">
    <property type="entry name" value="YkuD"/>
    <property type="match status" value="1"/>
</dbReference>
<reference evidence="9 10" key="1">
    <citation type="submission" date="2016-10" db="EMBL/GenBank/DDBJ databases">
        <authorList>
            <person name="de Groot N.N."/>
        </authorList>
    </citation>
    <scope>NUCLEOTIDE SEQUENCE [LARGE SCALE GENOMIC DNA]</scope>
    <source>
        <strain evidence="9 10">CGMCC 1.10210</strain>
    </source>
</reference>
<evidence type="ECO:0000256" key="5">
    <source>
        <dbReference type="ARBA" id="ARBA00022984"/>
    </source>
</evidence>
<dbReference type="Pfam" id="PF20142">
    <property type="entry name" value="Scaffold"/>
    <property type="match status" value="1"/>
</dbReference>
<dbReference type="GO" id="GO:0016740">
    <property type="term" value="F:transferase activity"/>
    <property type="evidence" value="ECO:0007669"/>
    <property type="project" value="UniProtKB-KW"/>
</dbReference>
<dbReference type="GO" id="GO:0004180">
    <property type="term" value="F:carboxypeptidase activity"/>
    <property type="evidence" value="ECO:0007669"/>
    <property type="project" value="UniProtKB-ARBA"/>
</dbReference>
<comment type="similarity">
    <text evidence="2">Belongs to the YkuD family.</text>
</comment>
<evidence type="ECO:0000256" key="4">
    <source>
        <dbReference type="ARBA" id="ARBA00022960"/>
    </source>
</evidence>
<accession>A0A1I1LEE8</accession>
<dbReference type="RefSeq" id="WP_052952657.1">
    <property type="nucleotide sequence ID" value="NZ_FOMB01000009.1"/>
</dbReference>
<dbReference type="InterPro" id="IPR002477">
    <property type="entry name" value="Peptidoglycan-bd-like"/>
</dbReference>
<dbReference type="OrthoDB" id="9778545at2"/>
<proteinExistence type="inferred from homology"/>
<gene>
    <name evidence="9" type="ORF">SAMN04488059_109118</name>
</gene>
<protein>
    <submittedName>
        <fullName evidence="9">Murein L,D-transpeptidase YcbB/YkuD</fullName>
    </submittedName>
</protein>
<dbReference type="Gene3D" id="2.40.440.10">
    <property type="entry name" value="L,D-transpeptidase catalytic domain-like"/>
    <property type="match status" value="1"/>
</dbReference>
<dbReference type="UniPathway" id="UPA00219"/>
<dbReference type="SUPFAM" id="SSF141523">
    <property type="entry name" value="L,D-transpeptidase catalytic domain-like"/>
    <property type="match status" value="1"/>
</dbReference>
<dbReference type="GO" id="GO:0071555">
    <property type="term" value="P:cell wall organization"/>
    <property type="evidence" value="ECO:0007669"/>
    <property type="project" value="UniProtKB-UniRule"/>
</dbReference>
<dbReference type="InterPro" id="IPR036366">
    <property type="entry name" value="PGBDSf"/>
</dbReference>
<dbReference type="STRING" id="728005.SAMN04488059_109118"/>
<dbReference type="InterPro" id="IPR005490">
    <property type="entry name" value="LD_TPept_cat_dom"/>
</dbReference>
<dbReference type="GO" id="GO:0008360">
    <property type="term" value="P:regulation of cell shape"/>
    <property type="evidence" value="ECO:0007669"/>
    <property type="project" value="UniProtKB-UniRule"/>
</dbReference>
<feature type="domain" description="L,D-TPase catalytic" evidence="8">
    <location>
        <begin position="316"/>
        <end position="494"/>
    </location>
</feature>
<dbReference type="PANTHER" id="PTHR41533:SF2">
    <property type="entry name" value="BLR7131 PROTEIN"/>
    <property type="match status" value="1"/>
</dbReference>
<dbReference type="Proteomes" id="UP000182258">
    <property type="component" value="Unassembled WGS sequence"/>
</dbReference>
<dbReference type="Gene3D" id="1.10.101.10">
    <property type="entry name" value="PGBD-like superfamily/PGBD"/>
    <property type="match status" value="1"/>
</dbReference>
<sequence length="566" mass="61268">MNKILVSLVAILAGIGSVVPGMAQEMAGLAASPIIIAPPQTPLAQTIKSGLSTAYNGARKDTPAYTEAQKLYFFYGARHFEPIWLSTAANGDVVFSEPAQKILTLFEAAESEGLRPSDYLTPALDPAGAKGDPLKLAALETAFSGAALRYATHLYNGRILPQSVDANLDIRPKNLDEAALLAQLASSPDPVSILTALEPTHPEFLALKSALVTFDDSKTARPIQIAEGPSLKPGMSDARIPTLRTRLNLPAVDGLVYDDVTVEAMKAFQSTLGLDIDGVVGPATLVALNGGVPVTKADIIANMERWRWMPRDLGQFNVFVNIPEFRLAISRDGVEEYTTRVVVGTVKNQTPVFSDNIRHIVVNPYWNVPSSIIKGEIAPAVMRNPGYVDNQNMDLLYNGEPVSPWQVDWSQVSSTNFPFRVRQRPGAGNALGQIKFLFPNKHDVYLHDTPSKSLFSRSARALSHGCVRVQNPMEFADALMANEPNISRASLEAMFGPAERWVNPEKQIPVHIAYFTIRVGADGTLKSFGDIYGHNAKLVAAMGLARPAIAPEIIAEVNSIVDELSP</sequence>
<dbReference type="CDD" id="cd16913">
    <property type="entry name" value="YkuD_like"/>
    <property type="match status" value="1"/>
</dbReference>
<dbReference type="GO" id="GO:0009252">
    <property type="term" value="P:peptidoglycan biosynthetic process"/>
    <property type="evidence" value="ECO:0007669"/>
    <property type="project" value="UniProtKB-UniPathway"/>
</dbReference>
<dbReference type="InterPro" id="IPR052905">
    <property type="entry name" value="LD-transpeptidase_YkuD-like"/>
</dbReference>
<dbReference type="SUPFAM" id="SSF47090">
    <property type="entry name" value="PGBD-like"/>
    <property type="match status" value="1"/>
</dbReference>
<evidence type="ECO:0000259" key="8">
    <source>
        <dbReference type="PROSITE" id="PS52029"/>
    </source>
</evidence>
<evidence type="ECO:0000256" key="3">
    <source>
        <dbReference type="ARBA" id="ARBA00022679"/>
    </source>
</evidence>
<keyword evidence="3" id="KW-0808">Transferase</keyword>
<evidence type="ECO:0000313" key="9">
    <source>
        <dbReference type="EMBL" id="SFC71474.1"/>
    </source>
</evidence>
<keyword evidence="4 7" id="KW-0133">Cell shape</keyword>
<evidence type="ECO:0000256" key="7">
    <source>
        <dbReference type="PROSITE-ProRule" id="PRU01373"/>
    </source>
</evidence>
<evidence type="ECO:0000256" key="1">
    <source>
        <dbReference type="ARBA" id="ARBA00004752"/>
    </source>
</evidence>
<name>A0A1I1LEE8_9HYPH</name>
<dbReference type="EMBL" id="FOMB01000009">
    <property type="protein sequence ID" value="SFC71474.1"/>
    <property type="molecule type" value="Genomic_DNA"/>
</dbReference>
<feature type="active site" description="Nucleophile" evidence="7">
    <location>
        <position position="466"/>
    </location>
</feature>
<keyword evidence="6 7" id="KW-0961">Cell wall biogenesis/degradation</keyword>
<dbReference type="InterPro" id="IPR036365">
    <property type="entry name" value="PGBD-like_sf"/>
</dbReference>
<evidence type="ECO:0000256" key="6">
    <source>
        <dbReference type="ARBA" id="ARBA00023316"/>
    </source>
</evidence>
<dbReference type="PROSITE" id="PS52029">
    <property type="entry name" value="LD_TPASE"/>
    <property type="match status" value="1"/>
</dbReference>
<evidence type="ECO:0000256" key="2">
    <source>
        <dbReference type="ARBA" id="ARBA00005992"/>
    </source>
</evidence>
<dbReference type="InterPro" id="IPR045380">
    <property type="entry name" value="LD_TPept_scaffold_dom"/>
</dbReference>
<evidence type="ECO:0000313" key="10">
    <source>
        <dbReference type="Proteomes" id="UP000182258"/>
    </source>
</evidence>
<feature type="active site" description="Proton donor/acceptor" evidence="7">
    <location>
        <position position="447"/>
    </location>
</feature>